<accession>A0A428ZRV4</accession>
<dbReference type="OrthoDB" id="3674890at2"/>
<protein>
    <submittedName>
        <fullName evidence="2">Uncharacterized protein</fullName>
    </submittedName>
</protein>
<sequence>MLRKRASIKRLLTLTPQQRSTAPLNEETYSTWQRWFALLIIFLILTCTVIAAIDWPLPDPLQTNLRVVVFVAACVLTIYLIHHRDRPNPGQPNPDRLATPPTGLGELIEAQNFVVHHYGEEAVKYFAHTLLDLNSYLARVDEEFVPVHRNLHVKTMLTFRTIQARNVDPLKMKAPPEEAPPPCLPADQRIVIPVVVADGDQLIDNLAVTDASNKALPLLPRWEVLGLITATLRMFFEQQVRRLKKTGDTDDLPDIARGLLAWVLVDAVCAVGNRHVSIRRDGSREKVSAQKAALDGLEHLERIGMTPEAILQIRRLCDTLASEYLTVCEVTPSGGVNTVVKYCHTYPSQVAKGSNYERRRARRGLDQCRFDLTMSRALETDSYHLQFTAPESQYVYSHHLERPGGRIIPGHDLTVAGVPRFARHYHDEGRSVAHAHIRKQGIRPGTHNEERGDIQPLTSVVRVREVPPGTLASTVLLSLVTTAVIVFVTVARIGLDGQSGGANLPALLLALPAFLAGAMGKSVDSARLARTPMLTYYGLSATGILSFSAALLYVLDAACNLRTELTITLLWNVAHWTVDWTWLTLSFFSVLLFLFLWREKRDQTWNYLKRLQNSVDRSRE</sequence>
<feature type="transmembrane region" description="Helical" evidence="1">
    <location>
        <begin position="471"/>
        <end position="495"/>
    </location>
</feature>
<dbReference type="RefSeq" id="WP_037271146.1">
    <property type="nucleotide sequence ID" value="NZ_QHKI01000002.1"/>
</dbReference>
<feature type="transmembrane region" description="Helical" evidence="1">
    <location>
        <begin position="65"/>
        <end position="82"/>
    </location>
</feature>
<feature type="transmembrane region" description="Helical" evidence="1">
    <location>
        <begin position="501"/>
        <end position="522"/>
    </location>
</feature>
<comment type="caution">
    <text evidence="2">The sequence shown here is derived from an EMBL/GenBank/DDBJ whole genome shotgun (WGS) entry which is preliminary data.</text>
</comment>
<evidence type="ECO:0000256" key="1">
    <source>
        <dbReference type="SAM" id="Phobius"/>
    </source>
</evidence>
<name>A0A428ZRV4_KIBAR</name>
<gene>
    <name evidence="2" type="ORF">DMH04_04930</name>
</gene>
<keyword evidence="1" id="KW-0812">Transmembrane</keyword>
<feature type="transmembrane region" description="Helical" evidence="1">
    <location>
        <begin position="35"/>
        <end position="53"/>
    </location>
</feature>
<evidence type="ECO:0000313" key="2">
    <source>
        <dbReference type="EMBL" id="RSM90796.1"/>
    </source>
</evidence>
<dbReference type="EMBL" id="QHKI01000002">
    <property type="protein sequence ID" value="RSM90796.1"/>
    <property type="molecule type" value="Genomic_DNA"/>
</dbReference>
<keyword evidence="1" id="KW-1133">Transmembrane helix</keyword>
<reference evidence="2 3" key="1">
    <citation type="submission" date="2018-05" db="EMBL/GenBank/DDBJ databases">
        <title>Evolution of GPA BGCs.</title>
        <authorList>
            <person name="Waglechner N."/>
            <person name="Wright G.D."/>
        </authorList>
    </citation>
    <scope>NUCLEOTIDE SEQUENCE [LARGE SCALE GENOMIC DNA]</scope>
    <source>
        <strain evidence="2 3">A82846</strain>
    </source>
</reference>
<dbReference type="Proteomes" id="UP000287547">
    <property type="component" value="Unassembled WGS sequence"/>
</dbReference>
<evidence type="ECO:0000313" key="3">
    <source>
        <dbReference type="Proteomes" id="UP000287547"/>
    </source>
</evidence>
<feature type="transmembrane region" description="Helical" evidence="1">
    <location>
        <begin position="580"/>
        <end position="597"/>
    </location>
</feature>
<proteinExistence type="predicted"/>
<feature type="transmembrane region" description="Helical" evidence="1">
    <location>
        <begin position="534"/>
        <end position="555"/>
    </location>
</feature>
<organism evidence="2 3">
    <name type="scientific">Kibdelosporangium aridum</name>
    <dbReference type="NCBI Taxonomy" id="2030"/>
    <lineage>
        <taxon>Bacteria</taxon>
        <taxon>Bacillati</taxon>
        <taxon>Actinomycetota</taxon>
        <taxon>Actinomycetes</taxon>
        <taxon>Pseudonocardiales</taxon>
        <taxon>Pseudonocardiaceae</taxon>
        <taxon>Kibdelosporangium</taxon>
    </lineage>
</organism>
<dbReference type="AlphaFoldDB" id="A0A428ZRV4"/>
<keyword evidence="1" id="KW-0472">Membrane</keyword>